<proteinExistence type="predicted"/>
<organism evidence="1 2">
    <name type="scientific">Aphis glycines</name>
    <name type="common">Soybean aphid</name>
    <dbReference type="NCBI Taxonomy" id="307491"/>
    <lineage>
        <taxon>Eukaryota</taxon>
        <taxon>Metazoa</taxon>
        <taxon>Ecdysozoa</taxon>
        <taxon>Arthropoda</taxon>
        <taxon>Hexapoda</taxon>
        <taxon>Insecta</taxon>
        <taxon>Pterygota</taxon>
        <taxon>Neoptera</taxon>
        <taxon>Paraneoptera</taxon>
        <taxon>Hemiptera</taxon>
        <taxon>Sternorrhyncha</taxon>
        <taxon>Aphidomorpha</taxon>
        <taxon>Aphidoidea</taxon>
        <taxon>Aphididae</taxon>
        <taxon>Aphidini</taxon>
        <taxon>Aphis</taxon>
        <taxon>Aphis</taxon>
    </lineage>
</organism>
<gene>
    <name evidence="1" type="ORF">AGLY_017513</name>
</gene>
<name>A0A6G0SVW0_APHGL</name>
<dbReference type="EMBL" id="VYZN01001615">
    <property type="protein sequence ID" value="KAE9522094.1"/>
    <property type="molecule type" value="Genomic_DNA"/>
</dbReference>
<keyword evidence="2" id="KW-1185">Reference proteome</keyword>
<accession>A0A6G0SVW0</accession>
<dbReference type="Proteomes" id="UP000475862">
    <property type="component" value="Unassembled WGS sequence"/>
</dbReference>
<reference evidence="1 2" key="1">
    <citation type="submission" date="2019-08" db="EMBL/GenBank/DDBJ databases">
        <title>The genome of the soybean aphid Biotype 1, its phylome, world population structure and adaptation to the North American continent.</title>
        <authorList>
            <person name="Giordano R."/>
            <person name="Donthu R.K."/>
            <person name="Hernandez A.G."/>
            <person name="Wright C.L."/>
            <person name="Zimin A.V."/>
        </authorList>
    </citation>
    <scope>NUCLEOTIDE SEQUENCE [LARGE SCALE GENOMIC DNA]</scope>
    <source>
        <tissue evidence="1">Whole aphids</tissue>
    </source>
</reference>
<protein>
    <submittedName>
        <fullName evidence="1">Uncharacterized protein</fullName>
    </submittedName>
</protein>
<dbReference type="AlphaFoldDB" id="A0A6G0SVW0"/>
<comment type="caution">
    <text evidence="1">The sequence shown here is derived from an EMBL/GenBank/DDBJ whole genome shotgun (WGS) entry which is preliminary data.</text>
</comment>
<evidence type="ECO:0000313" key="1">
    <source>
        <dbReference type="EMBL" id="KAE9522094.1"/>
    </source>
</evidence>
<evidence type="ECO:0000313" key="2">
    <source>
        <dbReference type="Proteomes" id="UP000475862"/>
    </source>
</evidence>
<sequence>MSLLGSHKIRMSNNSSYKDHLLTRFLFVLIDRMLCQLLKISIIVTYKSRNCEEQIICKGIYISLKCLTIRTYQFIGYKFVSNEYQLIYKNFKCNFLQFLTFFQLYCNFVDCCHFQYNFMFNLWLCQALMVVTRDGLFDHRRRRAILGFFHSNNAINFITFLVQQRLSPTYKQ</sequence>